<dbReference type="InterPro" id="IPR023393">
    <property type="entry name" value="START-like_dom_sf"/>
</dbReference>
<evidence type="ECO:0008006" key="3">
    <source>
        <dbReference type="Google" id="ProtNLM"/>
    </source>
</evidence>
<dbReference type="InterPro" id="IPR019587">
    <property type="entry name" value="Polyketide_cyclase/dehydratase"/>
</dbReference>
<dbReference type="Gene3D" id="3.30.530.20">
    <property type="match status" value="1"/>
</dbReference>
<evidence type="ECO:0000313" key="1">
    <source>
        <dbReference type="EMBL" id="CCH52991.1"/>
    </source>
</evidence>
<sequence length="161" mass="18708">MMNNKDFNAERVSKTATFIINASVDTVFPLFGAFEERKWAEGWEPTLIYPSAEVIEEGTTFRTKAYDPEEVDYVWRVNQFDPAAYLIQYLIFTPNRYWTITVRCAPVRDGQTQTHVTYTYLGVNQLGNQLNKQSLDRMYANNLNDWAEAIHLYLLESGETN</sequence>
<dbReference type="EMBL" id="CAIT01000006">
    <property type="protein sequence ID" value="CCH52991.1"/>
    <property type="molecule type" value="Genomic_DNA"/>
</dbReference>
<dbReference type="RefSeq" id="WP_009281575.1">
    <property type="nucleotide sequence ID" value="NZ_CAIT01000006.1"/>
</dbReference>
<dbReference type="OrthoDB" id="5458416at2"/>
<keyword evidence="2" id="KW-1185">Reference proteome</keyword>
<dbReference type="STRING" id="1185876.BN8_02041"/>
<proteinExistence type="predicted"/>
<dbReference type="Pfam" id="PF10604">
    <property type="entry name" value="Polyketide_cyc2"/>
    <property type="match status" value="1"/>
</dbReference>
<comment type="caution">
    <text evidence="1">The sequence shown here is derived from an EMBL/GenBank/DDBJ whole genome shotgun (WGS) entry which is preliminary data.</text>
</comment>
<accession>I2GGG6</accession>
<evidence type="ECO:0000313" key="2">
    <source>
        <dbReference type="Proteomes" id="UP000009309"/>
    </source>
</evidence>
<organism evidence="1 2">
    <name type="scientific">Fibrisoma limi BUZ 3</name>
    <dbReference type="NCBI Taxonomy" id="1185876"/>
    <lineage>
        <taxon>Bacteria</taxon>
        <taxon>Pseudomonadati</taxon>
        <taxon>Bacteroidota</taxon>
        <taxon>Cytophagia</taxon>
        <taxon>Cytophagales</taxon>
        <taxon>Spirosomataceae</taxon>
        <taxon>Fibrisoma</taxon>
    </lineage>
</organism>
<dbReference type="Proteomes" id="UP000009309">
    <property type="component" value="Unassembled WGS sequence"/>
</dbReference>
<protein>
    <recommendedName>
        <fullName evidence="3">Activator of Hsp90 ATPase 1 family protein</fullName>
    </recommendedName>
</protein>
<dbReference type="eggNOG" id="ENOG50330XJ">
    <property type="taxonomic scope" value="Bacteria"/>
</dbReference>
<reference evidence="1 2" key="1">
    <citation type="journal article" date="2012" name="J. Bacteriol.">
        <title>Genome Sequence of the Filamentous Bacterium Fibrisoma limi BUZ 3T.</title>
        <authorList>
            <person name="Filippini M."/>
            <person name="Qi W."/>
            <person name="Jaenicke S."/>
            <person name="Goesmann A."/>
            <person name="Smits T.H."/>
            <person name="Bagheri H.C."/>
        </authorList>
    </citation>
    <scope>NUCLEOTIDE SEQUENCE [LARGE SCALE GENOMIC DNA]</scope>
    <source>
        <strain evidence="2">BUZ 3T</strain>
    </source>
</reference>
<dbReference type="SUPFAM" id="SSF55961">
    <property type="entry name" value="Bet v1-like"/>
    <property type="match status" value="1"/>
</dbReference>
<gene>
    <name evidence="1" type="ORF">BN8_02041</name>
</gene>
<name>I2GGG6_9BACT</name>
<dbReference type="AlphaFoldDB" id="I2GGG6"/>